<keyword evidence="1" id="KW-0378">Hydrolase</keyword>
<organism evidence="3 4">
    <name type="scientific">Acetobacter musti</name>
    <dbReference type="NCBI Taxonomy" id="864732"/>
    <lineage>
        <taxon>Bacteria</taxon>
        <taxon>Pseudomonadati</taxon>
        <taxon>Pseudomonadota</taxon>
        <taxon>Alphaproteobacteria</taxon>
        <taxon>Acetobacterales</taxon>
        <taxon>Acetobacteraceae</taxon>
        <taxon>Acetobacter</taxon>
    </lineage>
</organism>
<evidence type="ECO:0000259" key="2">
    <source>
        <dbReference type="PROSITE" id="PS51462"/>
    </source>
</evidence>
<dbReference type="InterPro" id="IPR000086">
    <property type="entry name" value="NUDIX_hydrolase_dom"/>
</dbReference>
<name>A0ABX0JQ79_9PROT</name>
<dbReference type="Gene3D" id="3.90.79.10">
    <property type="entry name" value="Nucleoside Triphosphate Pyrophosphohydrolase"/>
    <property type="match status" value="1"/>
</dbReference>
<dbReference type="Proteomes" id="UP000635278">
    <property type="component" value="Unassembled WGS sequence"/>
</dbReference>
<evidence type="ECO:0000256" key="1">
    <source>
        <dbReference type="ARBA" id="ARBA00022801"/>
    </source>
</evidence>
<dbReference type="CDD" id="cd03424">
    <property type="entry name" value="NUDIX_ADPRase_Nudt5_UGPPase_Nudt14"/>
    <property type="match status" value="1"/>
</dbReference>
<evidence type="ECO:0000313" key="3">
    <source>
        <dbReference type="EMBL" id="NHN84942.1"/>
    </source>
</evidence>
<sequence length="193" mass="20796">MKNSGPRKDIPGSWTVRSSKYVLKDRWISVRADDCLTPDGTEIAPFYVLEYPDWVQVVALDGEDHVILVGQYRHGLGGMSLELPAGVMEPGDDGPLSAGARELREETGYGGAEWRCVGRLSPNPSTHNNFCHVVLAQGVSFLGEPVDDPTERIRVVRVPVAEAVQLAMSGGIVQAMHVASLLMALNAAGKGVF</sequence>
<dbReference type="PANTHER" id="PTHR11839">
    <property type="entry name" value="UDP/ADP-SUGAR PYROPHOSPHATASE"/>
    <property type="match status" value="1"/>
</dbReference>
<keyword evidence="4" id="KW-1185">Reference proteome</keyword>
<dbReference type="PROSITE" id="PS51462">
    <property type="entry name" value="NUDIX"/>
    <property type="match status" value="1"/>
</dbReference>
<dbReference type="SUPFAM" id="SSF55811">
    <property type="entry name" value="Nudix"/>
    <property type="match status" value="1"/>
</dbReference>
<dbReference type="InterPro" id="IPR015797">
    <property type="entry name" value="NUDIX_hydrolase-like_dom_sf"/>
</dbReference>
<evidence type="ECO:0000313" key="4">
    <source>
        <dbReference type="Proteomes" id="UP000635278"/>
    </source>
</evidence>
<reference evidence="3 4" key="1">
    <citation type="journal article" date="2020" name="Int. J. Syst. Evol. Microbiol.">
        <title>Novel acetic acid bacteria from cider fermentations: Acetobacter conturbans sp. nov. and Acetobacter fallax sp. nov.</title>
        <authorList>
            <person name="Sombolestani A.S."/>
            <person name="Cleenwerck I."/>
            <person name="Cnockaert M."/>
            <person name="Borremans W."/>
            <person name="Wieme A.D."/>
            <person name="De Vuyst L."/>
            <person name="Vandamme P."/>
        </authorList>
    </citation>
    <scope>NUCLEOTIDE SEQUENCE [LARGE SCALE GENOMIC DNA]</scope>
    <source>
        <strain evidence="3 4">LMG 30640</strain>
    </source>
</reference>
<proteinExistence type="predicted"/>
<dbReference type="Pfam" id="PF00293">
    <property type="entry name" value="NUDIX"/>
    <property type="match status" value="1"/>
</dbReference>
<gene>
    <name evidence="3" type="ORF">GOB93_09845</name>
</gene>
<accession>A0ABX0JQ79</accession>
<feature type="domain" description="Nudix hydrolase" evidence="2">
    <location>
        <begin position="50"/>
        <end position="180"/>
    </location>
</feature>
<comment type="caution">
    <text evidence="3">The sequence shown here is derived from an EMBL/GenBank/DDBJ whole genome shotgun (WGS) entry which is preliminary data.</text>
</comment>
<protein>
    <submittedName>
        <fullName evidence="3">NUDIX domain-containing protein</fullName>
    </submittedName>
</protein>
<dbReference type="EMBL" id="WOTB01000011">
    <property type="protein sequence ID" value="NHN84942.1"/>
    <property type="molecule type" value="Genomic_DNA"/>
</dbReference>
<dbReference type="PANTHER" id="PTHR11839:SF1">
    <property type="entry name" value="ADP-SUGAR PYROPHOSPHATASE"/>
    <property type="match status" value="1"/>
</dbReference>